<evidence type="ECO:0000313" key="3">
    <source>
        <dbReference type="EMBL" id="CAG6499585.1"/>
    </source>
</evidence>
<evidence type="ECO:0000256" key="2">
    <source>
        <dbReference type="SAM" id="SignalP"/>
    </source>
</evidence>
<dbReference type="SMART" id="SM00700">
    <property type="entry name" value="JHBP"/>
    <property type="match status" value="1"/>
</dbReference>
<dbReference type="Pfam" id="PF06585">
    <property type="entry name" value="JHBP"/>
    <property type="match status" value="2"/>
</dbReference>
<feature type="signal peptide" evidence="2">
    <location>
        <begin position="1"/>
        <end position="25"/>
    </location>
</feature>
<feature type="chain" id="PRO_5034058213" evidence="2">
    <location>
        <begin position="26"/>
        <end position="280"/>
    </location>
</feature>
<dbReference type="PANTHER" id="PTHR11008">
    <property type="entry name" value="PROTEIN TAKEOUT-LIKE PROTEIN"/>
    <property type="match status" value="1"/>
</dbReference>
<dbReference type="EMBL" id="HBUE01138146">
    <property type="protein sequence ID" value="CAG6499585.1"/>
    <property type="molecule type" value="Transcribed_RNA"/>
</dbReference>
<dbReference type="AlphaFoldDB" id="A0A8D8CYM8"/>
<dbReference type="GO" id="GO:0005615">
    <property type="term" value="C:extracellular space"/>
    <property type="evidence" value="ECO:0007669"/>
    <property type="project" value="TreeGrafter"/>
</dbReference>
<name>A0A8D8CYM8_CULPI</name>
<reference evidence="3" key="1">
    <citation type="submission" date="2021-05" db="EMBL/GenBank/DDBJ databases">
        <authorList>
            <person name="Alioto T."/>
            <person name="Alioto T."/>
            <person name="Gomez Garrido J."/>
        </authorList>
    </citation>
    <scope>NUCLEOTIDE SEQUENCE</scope>
</reference>
<organism evidence="3">
    <name type="scientific">Culex pipiens</name>
    <name type="common">House mosquito</name>
    <dbReference type="NCBI Taxonomy" id="7175"/>
    <lineage>
        <taxon>Eukaryota</taxon>
        <taxon>Metazoa</taxon>
        <taxon>Ecdysozoa</taxon>
        <taxon>Arthropoda</taxon>
        <taxon>Hexapoda</taxon>
        <taxon>Insecta</taxon>
        <taxon>Pterygota</taxon>
        <taxon>Neoptera</taxon>
        <taxon>Endopterygota</taxon>
        <taxon>Diptera</taxon>
        <taxon>Nematocera</taxon>
        <taxon>Culicoidea</taxon>
        <taxon>Culicidae</taxon>
        <taxon>Culicinae</taxon>
        <taxon>Culicini</taxon>
        <taxon>Culex</taxon>
        <taxon>Culex</taxon>
    </lineage>
</organism>
<protein>
    <submittedName>
        <fullName evidence="3">Protein takeout</fullName>
    </submittedName>
</protein>
<dbReference type="PANTHER" id="PTHR11008:SF39">
    <property type="entry name" value="CIRCADIAN CLOCK-CONTROLLED PROTEIN-LIKE PROTEIN"/>
    <property type="match status" value="1"/>
</dbReference>
<accession>A0A8D8CYM8</accession>
<sequence>MSPVQSSVILASAIVLSALVSVVNSALPSQFKLCSRNDPKVEQCIISAVDHIRKNLAEGDFGEGFDVPKLEPLYVEQMKMQRGQDFQAVFNKLNVYGASTFKIDRLQSKPSNLSFDLVTSIPKLNFTGKYSLKMKLLFLELQGKGDIKGMLTNTKLSIKIRGYTETNKTAANGTVTNGTASNGTATNGTASNGTDSKQYVRFNRLGIRLKIEGGRFQLDNLFNGDPVLGQVGNQVINDNSRLFLDELIPGLERNLSRLFTEIVNNLLRTATIDEMFPEKV</sequence>
<keyword evidence="2" id="KW-0732">Signal</keyword>
<dbReference type="Gene3D" id="3.15.10.30">
    <property type="entry name" value="Haemolymph juvenile hormone binding protein"/>
    <property type="match status" value="1"/>
</dbReference>
<feature type="region of interest" description="Disordered" evidence="1">
    <location>
        <begin position="172"/>
        <end position="193"/>
    </location>
</feature>
<dbReference type="InterPro" id="IPR038606">
    <property type="entry name" value="To_sf"/>
</dbReference>
<proteinExistence type="predicted"/>
<dbReference type="InterPro" id="IPR010562">
    <property type="entry name" value="Haemolymph_juvenile_hormone-bd"/>
</dbReference>
<evidence type="ECO:0000256" key="1">
    <source>
        <dbReference type="SAM" id="MobiDB-lite"/>
    </source>
</evidence>